<dbReference type="Pfam" id="PF00379">
    <property type="entry name" value="Chitin_bind_4"/>
    <property type="match status" value="2"/>
</dbReference>
<dbReference type="Proteomes" id="UP000075809">
    <property type="component" value="Unassembled WGS sequence"/>
</dbReference>
<evidence type="ECO:0000313" key="5">
    <source>
        <dbReference type="EMBL" id="KYQ51942.1"/>
    </source>
</evidence>
<evidence type="ECO:0000256" key="2">
    <source>
        <dbReference type="ARBA" id="ARBA00022460"/>
    </source>
</evidence>
<dbReference type="STRING" id="64791.A0A151WVL1"/>
<dbReference type="PROSITE" id="PS51155">
    <property type="entry name" value="CHIT_BIND_RR_2"/>
    <property type="match status" value="2"/>
</dbReference>
<dbReference type="PANTHER" id="PTHR10380">
    <property type="entry name" value="CUTICLE PROTEIN"/>
    <property type="match status" value="1"/>
</dbReference>
<dbReference type="PANTHER" id="PTHR10380:SF238">
    <property type="entry name" value="CUTICULAR PROTEIN 65EA-RELATED"/>
    <property type="match status" value="1"/>
</dbReference>
<keyword evidence="6" id="KW-1185">Reference proteome</keyword>
<keyword evidence="2 3" id="KW-0193">Cuticle</keyword>
<evidence type="ECO:0000256" key="4">
    <source>
        <dbReference type="SAM" id="MobiDB-lite"/>
    </source>
</evidence>
<evidence type="ECO:0000256" key="1">
    <source>
        <dbReference type="ARBA" id="ARBA00008738"/>
    </source>
</evidence>
<proteinExistence type="inferred from homology"/>
<dbReference type="GO" id="GO:0062129">
    <property type="term" value="C:chitin-based extracellular matrix"/>
    <property type="evidence" value="ECO:0007669"/>
    <property type="project" value="TreeGrafter"/>
</dbReference>
<reference evidence="5 6" key="1">
    <citation type="submission" date="2015-09" db="EMBL/GenBank/DDBJ databases">
        <title>Trachymyrmex zeteki WGS genome.</title>
        <authorList>
            <person name="Nygaard S."/>
            <person name="Hu H."/>
            <person name="Boomsma J."/>
            <person name="Zhang G."/>
        </authorList>
    </citation>
    <scope>NUCLEOTIDE SEQUENCE [LARGE SCALE GENOMIC DNA]</scope>
    <source>
        <strain evidence="5">Tzet28-1</strain>
        <tissue evidence="5">Whole body</tissue>
    </source>
</reference>
<evidence type="ECO:0000256" key="3">
    <source>
        <dbReference type="PROSITE-ProRule" id="PRU00497"/>
    </source>
</evidence>
<dbReference type="PROSITE" id="PS00233">
    <property type="entry name" value="CHIT_BIND_RR_1"/>
    <property type="match status" value="2"/>
</dbReference>
<dbReference type="EMBL" id="KQ982699">
    <property type="protein sequence ID" value="KYQ51942.1"/>
    <property type="molecule type" value="Genomic_DNA"/>
</dbReference>
<accession>A0A151WVL1</accession>
<name>A0A151WVL1_9HYME</name>
<sequence length="835" mass="94016">LGHDECCNCCCCCLPQSTCYKYVQPEVPKSFAPIRYYWKSNVPMDKDTMYRLSYWEGPGTIVEPIRPEDNLTCGEAPMSDETTHKMSYFGNWCVKTDPPITPCDRQWLGRGPMEDVTTHKHDYSWKSTTRPEIIKAENNLYPPCAALSDDTTYRLSYYNSSCLLPIQSYAPVRKYVKSDTSMEGCTTYRLSYWPNEIPVKKEQPWRQKGEYHCPVTPMDGCTTYKLSYWPHCGEKPSEPFSHDENENLLNAGCCFDDNTTYRLSYFGYGGDKPPDPVRQPDNMIFSPCPLSHDTVNRLSFLGNWCFKPETSITPCDTQLLGRGPMQDETTQKHDYTRKRVMPPTELRPESNLTFSSLPLESCTTHRLSYIPNDHECLLPIKSYAPIRKYQPSNVAMESETTMQLSYQPVEPTNQIEKPWAAAAPYYSPVNPMEDNTTYNLSYIPPGTLVPLPPCSASCSSVNTYGSWDEMGRAQLYEFAGQELNDPRWHLLLTFTHLLRAHALAMILGLAVAQDQNYHGRNYQQDDEQQHQADSRRPTSTTPIPILHWNKQQEHDGTYKIGYETGNNIIAEESGYIKTIGEGEDRAEAIVQQGTFSYTSPEGQLITIHYTADETGFHAQGDHIPTPPPVSEEIQKGLDLIYAEQRQDDESGSHRLLDDESHCVTLAQSLSLLQRERGGGEKRPPLLYFHSRHLHSTARSCIELFGIVTLALVAIALAQHQHPHSHVQPVAAILKQAQDISPEGSYSYAYETENGIAASEQGSPQPVGPKGDPAVVAQGQFQYTAPDGTPIALQYTADETGFHPQGTHLPVAPHVPELIQKAVAYVLAHPQPENQQ</sequence>
<dbReference type="Pfam" id="PF05217">
    <property type="entry name" value="SAXO1-2"/>
    <property type="match status" value="1"/>
</dbReference>
<feature type="compositionally biased region" description="Basic and acidic residues" evidence="4">
    <location>
        <begin position="527"/>
        <end position="536"/>
    </location>
</feature>
<protein>
    <submittedName>
        <fullName evidence="5">Endocuticle structural glycoprotein SgAbd-1</fullName>
    </submittedName>
</protein>
<evidence type="ECO:0000313" key="6">
    <source>
        <dbReference type="Proteomes" id="UP000075809"/>
    </source>
</evidence>
<feature type="non-terminal residue" evidence="5">
    <location>
        <position position="1"/>
    </location>
</feature>
<feature type="region of interest" description="Disordered" evidence="4">
    <location>
        <begin position="521"/>
        <end position="543"/>
    </location>
</feature>
<dbReference type="InterPro" id="IPR000618">
    <property type="entry name" value="Insect_cuticle"/>
</dbReference>
<dbReference type="AlphaFoldDB" id="A0A151WVL1"/>
<dbReference type="InterPro" id="IPR031311">
    <property type="entry name" value="CHIT_BIND_RR_consensus"/>
</dbReference>
<dbReference type="GO" id="GO:0008017">
    <property type="term" value="F:microtubule binding"/>
    <property type="evidence" value="ECO:0007669"/>
    <property type="project" value="InterPro"/>
</dbReference>
<comment type="similarity">
    <text evidence="1">Belongs to the FAM154 family.</text>
</comment>
<dbReference type="PRINTS" id="PR00947">
    <property type="entry name" value="CUTICLE"/>
</dbReference>
<dbReference type="InterPro" id="IPR050468">
    <property type="entry name" value="Cuticle_Struct_Prot"/>
</dbReference>
<dbReference type="InterPro" id="IPR033336">
    <property type="entry name" value="SAXO1/2"/>
</dbReference>
<gene>
    <name evidence="5" type="ORF">ALC60_08941</name>
</gene>
<dbReference type="GO" id="GO:0008010">
    <property type="term" value="F:structural constituent of chitin-based larval cuticle"/>
    <property type="evidence" value="ECO:0007669"/>
    <property type="project" value="TreeGrafter"/>
</dbReference>
<organism evidence="5 6">
    <name type="scientific">Mycetomoellerius zeteki</name>
    <dbReference type="NCBI Taxonomy" id="64791"/>
    <lineage>
        <taxon>Eukaryota</taxon>
        <taxon>Metazoa</taxon>
        <taxon>Ecdysozoa</taxon>
        <taxon>Arthropoda</taxon>
        <taxon>Hexapoda</taxon>
        <taxon>Insecta</taxon>
        <taxon>Pterygota</taxon>
        <taxon>Neoptera</taxon>
        <taxon>Endopterygota</taxon>
        <taxon>Hymenoptera</taxon>
        <taxon>Apocrita</taxon>
        <taxon>Aculeata</taxon>
        <taxon>Formicoidea</taxon>
        <taxon>Formicidae</taxon>
        <taxon>Myrmicinae</taxon>
        <taxon>Mycetomoellerius</taxon>
    </lineage>
</organism>